<feature type="transmembrane region" description="Helical" evidence="6">
    <location>
        <begin position="37"/>
        <end position="59"/>
    </location>
</feature>
<dbReference type="Gene3D" id="3.40.720.10">
    <property type="entry name" value="Alkaline Phosphatase, subunit A"/>
    <property type="match status" value="1"/>
</dbReference>
<feature type="transmembrane region" description="Helical" evidence="6">
    <location>
        <begin position="88"/>
        <end position="110"/>
    </location>
</feature>
<organism evidence="8">
    <name type="scientific">gut metagenome</name>
    <dbReference type="NCBI Taxonomy" id="749906"/>
    <lineage>
        <taxon>unclassified sequences</taxon>
        <taxon>metagenomes</taxon>
        <taxon>organismal metagenomes</taxon>
    </lineage>
</organism>
<evidence type="ECO:0000256" key="3">
    <source>
        <dbReference type="ARBA" id="ARBA00022692"/>
    </source>
</evidence>
<keyword evidence="4 6" id="KW-1133">Transmembrane helix</keyword>
<dbReference type="PANTHER" id="PTHR47371">
    <property type="entry name" value="LIPOTEICHOIC ACID SYNTHASE"/>
    <property type="match status" value="1"/>
</dbReference>
<evidence type="ECO:0000256" key="2">
    <source>
        <dbReference type="ARBA" id="ARBA00022475"/>
    </source>
</evidence>
<feature type="transmembrane region" description="Helical" evidence="6">
    <location>
        <begin position="6"/>
        <end position="25"/>
    </location>
</feature>
<dbReference type="SUPFAM" id="SSF53649">
    <property type="entry name" value="Alkaline phosphatase-like"/>
    <property type="match status" value="1"/>
</dbReference>
<feature type="transmembrane region" description="Helical" evidence="6">
    <location>
        <begin position="122"/>
        <end position="141"/>
    </location>
</feature>
<dbReference type="EMBL" id="AMCI01000792">
    <property type="protein sequence ID" value="EJX07776.1"/>
    <property type="molecule type" value="Genomic_DNA"/>
</dbReference>
<dbReference type="Pfam" id="PF00884">
    <property type="entry name" value="Sulfatase"/>
    <property type="match status" value="1"/>
</dbReference>
<dbReference type="CDD" id="cd16015">
    <property type="entry name" value="LTA_synthase"/>
    <property type="match status" value="1"/>
</dbReference>
<comment type="subcellular location">
    <subcellularLocation>
        <location evidence="1">Cell membrane</location>
        <topology evidence="1">Multi-pass membrane protein</topology>
    </subcellularLocation>
</comment>
<evidence type="ECO:0000256" key="5">
    <source>
        <dbReference type="ARBA" id="ARBA00023136"/>
    </source>
</evidence>
<comment type="caution">
    <text evidence="8">The sequence shown here is derived from an EMBL/GenBank/DDBJ whole genome shotgun (WGS) entry which is preliminary data.</text>
</comment>
<dbReference type="InterPro" id="IPR017850">
    <property type="entry name" value="Alkaline_phosphatase_core_sf"/>
</dbReference>
<keyword evidence="3 6" id="KW-0812">Transmembrane</keyword>
<evidence type="ECO:0000256" key="6">
    <source>
        <dbReference type="SAM" id="Phobius"/>
    </source>
</evidence>
<evidence type="ECO:0000256" key="4">
    <source>
        <dbReference type="ARBA" id="ARBA00022989"/>
    </source>
</evidence>
<reference evidence="8" key="1">
    <citation type="journal article" date="2012" name="PLoS ONE">
        <title>Gene sets for utilization of primary and secondary nutrition supplies in the distal gut of endangered iberian lynx.</title>
        <authorList>
            <person name="Alcaide M."/>
            <person name="Messina E."/>
            <person name="Richter M."/>
            <person name="Bargiela R."/>
            <person name="Peplies J."/>
            <person name="Huws S.A."/>
            <person name="Newbold C.J."/>
            <person name="Golyshin P.N."/>
            <person name="Simon M.A."/>
            <person name="Lopez G."/>
            <person name="Yakimov M.M."/>
            <person name="Ferrer M."/>
        </authorList>
    </citation>
    <scope>NUCLEOTIDE SEQUENCE</scope>
</reference>
<dbReference type="AlphaFoldDB" id="J9D4Y6"/>
<dbReference type="InterPro" id="IPR050448">
    <property type="entry name" value="OpgB/LTA_synthase_biosynth"/>
</dbReference>
<feature type="domain" description="Sulfatase N-terminal" evidence="7">
    <location>
        <begin position="223"/>
        <end position="514"/>
    </location>
</feature>
<sequence>MGGRIDAKWLATLLIPAWITLLCSYRWERCWRMTIGLGLLAQTVAVIFALVNFGFYAFYGTPISPVIFGLFQDDTKAILLTLLEDWPIVQYLLVALFAIILPLLAAGLLPKRHRYMNGWRRFSALALIGTLMLALIIRGSLGTFPLRYQNLTVSPIAFVNTTIPNGMVAMYEAYKGQKQLEFKGGIEGGLREMGFAQAASAEAVLREVRPPLTQTAVEEKPRHVVLAVMESMGRELFDLHAADNNMLGALEGELQDAVLFRHGLAVGSGTFPSLEGLLFNTPLTPLTQTRYGRQPFAFSNVTPYREAGFRTVFLTAGPEKWRQLDETFKTQGFDEIIGASMIQAKYPQAQAGTWGVPDEWMFRYGADLLKEADQRGERVFLVMLSVTNHPPFAVPSTYTARPVNPHRLPDYVVAERDSEKTLTPFKTYQYSCHALGEFVGALRTQALLSKTLVAATGDHNARFYNYQMEGNWHHALGVPILFWLPDGQKKLVEGVDTDRWVSHIDIFPTLDRLALGTAPERFEGRYLFGEPDFDLALTYFGLGKNGMAIGRWGAVALNAEGATACYRWQGDKLIPEVPCSSELDRIGRIARAQRALADYQIRADLLK</sequence>
<protein>
    <submittedName>
        <fullName evidence="8">Phosphoglycerol transferase</fullName>
    </submittedName>
</protein>
<keyword evidence="2" id="KW-1003">Cell membrane</keyword>
<name>J9D4Y6_9ZZZZ</name>
<evidence type="ECO:0000313" key="8">
    <source>
        <dbReference type="EMBL" id="EJX07776.1"/>
    </source>
</evidence>
<keyword evidence="8" id="KW-0808">Transferase</keyword>
<proteinExistence type="predicted"/>
<dbReference type="GO" id="GO:0016740">
    <property type="term" value="F:transferase activity"/>
    <property type="evidence" value="ECO:0007669"/>
    <property type="project" value="UniProtKB-KW"/>
</dbReference>
<keyword evidence="5 6" id="KW-0472">Membrane</keyword>
<dbReference type="InterPro" id="IPR000917">
    <property type="entry name" value="Sulfatase_N"/>
</dbReference>
<accession>J9D4Y6</accession>
<evidence type="ECO:0000256" key="1">
    <source>
        <dbReference type="ARBA" id="ARBA00004651"/>
    </source>
</evidence>
<evidence type="ECO:0000259" key="7">
    <source>
        <dbReference type="Pfam" id="PF00884"/>
    </source>
</evidence>
<gene>
    <name evidence="8" type="ORF">EVA_04115</name>
</gene>
<dbReference type="GO" id="GO:0005886">
    <property type="term" value="C:plasma membrane"/>
    <property type="evidence" value="ECO:0007669"/>
    <property type="project" value="UniProtKB-SubCell"/>
</dbReference>
<dbReference type="PANTHER" id="PTHR47371:SF3">
    <property type="entry name" value="PHOSPHOGLYCEROL TRANSFERASE I"/>
    <property type="match status" value="1"/>
</dbReference>